<gene>
    <name evidence="1" type="ORF">DVS28_a2153</name>
</gene>
<reference evidence="1 2" key="1">
    <citation type="submission" date="2018-09" db="EMBL/GenBank/DDBJ databases">
        <title>Complete genome sequence of Euzebya sp. DY32-46 isolated from seawater of Pacific Ocean.</title>
        <authorList>
            <person name="Xu L."/>
            <person name="Wu Y.-H."/>
            <person name="Xu X.-W."/>
        </authorList>
    </citation>
    <scope>NUCLEOTIDE SEQUENCE [LARGE SCALE GENOMIC DNA]</scope>
    <source>
        <strain evidence="1 2">DY32-46</strain>
    </source>
</reference>
<keyword evidence="2" id="KW-1185">Reference proteome</keyword>
<evidence type="ECO:0008006" key="3">
    <source>
        <dbReference type="Google" id="ProtNLM"/>
    </source>
</evidence>
<dbReference type="KEGG" id="euz:DVS28_a2153"/>
<evidence type="ECO:0000313" key="2">
    <source>
        <dbReference type="Proteomes" id="UP000264006"/>
    </source>
</evidence>
<sequence>MASAIGRAGANIVSLDVVGIADGMAIDDVTVQSDVPADILRRAVEEVPSVVVEAIRETDTFRDPTAPLGLASEMVAAGSGAVPMLVNGLIDALWVSWAMVVAASITGPQVLHASGDVPGIDELETPWLPIEDLRRLTRAPWMPAAWRDQHDLEVVAAPLSQRNTALLVGRTEGPRFLDSELTQLQRLARIAVKVEVMAGNGNGAAR</sequence>
<dbReference type="EMBL" id="CP031165">
    <property type="protein sequence ID" value="AXV06836.1"/>
    <property type="molecule type" value="Genomic_DNA"/>
</dbReference>
<proteinExistence type="predicted"/>
<evidence type="ECO:0000313" key="1">
    <source>
        <dbReference type="EMBL" id="AXV06836.1"/>
    </source>
</evidence>
<protein>
    <recommendedName>
        <fullName evidence="3">ACT domain-containing protein</fullName>
    </recommendedName>
</protein>
<accession>A0A346XX89</accession>
<dbReference type="AlphaFoldDB" id="A0A346XX89"/>
<organism evidence="1 2">
    <name type="scientific">Euzebya pacifica</name>
    <dbReference type="NCBI Taxonomy" id="1608957"/>
    <lineage>
        <taxon>Bacteria</taxon>
        <taxon>Bacillati</taxon>
        <taxon>Actinomycetota</taxon>
        <taxon>Nitriliruptoria</taxon>
        <taxon>Euzebyales</taxon>
    </lineage>
</organism>
<name>A0A346XX89_9ACTN</name>
<dbReference type="Proteomes" id="UP000264006">
    <property type="component" value="Chromosome"/>
</dbReference>